<dbReference type="InterPro" id="IPR006058">
    <property type="entry name" value="2Fe2S_fd_BS"/>
</dbReference>
<feature type="region of interest" description="Disordered" evidence="9">
    <location>
        <begin position="1"/>
        <end position="42"/>
    </location>
</feature>
<reference evidence="13" key="1">
    <citation type="submission" date="2017-02" db="EMBL/GenBank/DDBJ databases">
        <authorList>
            <person name="Dridi B."/>
        </authorList>
    </citation>
    <scope>NUCLEOTIDE SEQUENCE [LARGE SCALE GENOMIC DNA]</scope>
    <source>
        <strain evidence="13">B Co 03.10</strain>
    </source>
</reference>
<dbReference type="Pfam" id="PF00111">
    <property type="entry name" value="Fer2"/>
    <property type="match status" value="1"/>
</dbReference>
<keyword evidence="3" id="KW-0001">2Fe-2S</keyword>
<dbReference type="SUPFAM" id="SSF63380">
    <property type="entry name" value="Riboflavin synthase domain-like"/>
    <property type="match status" value="1"/>
</dbReference>
<dbReference type="PANTHER" id="PTHR47354:SF6">
    <property type="entry name" value="NADH OXIDOREDUCTASE HCR"/>
    <property type="match status" value="1"/>
</dbReference>
<evidence type="ECO:0000256" key="7">
    <source>
        <dbReference type="ARBA" id="ARBA00023004"/>
    </source>
</evidence>
<dbReference type="Gene3D" id="3.40.50.80">
    <property type="entry name" value="Nucleotide-binding domain of ferredoxin-NADP reductase (FNR) module"/>
    <property type="match status" value="1"/>
</dbReference>
<name>A0A1X6WWZ0_9MICO</name>
<dbReference type="PROSITE" id="PS00197">
    <property type="entry name" value="2FE2S_FER_1"/>
    <property type="match status" value="1"/>
</dbReference>
<evidence type="ECO:0000313" key="13">
    <source>
        <dbReference type="Proteomes" id="UP000196581"/>
    </source>
</evidence>
<dbReference type="InterPro" id="IPR001433">
    <property type="entry name" value="OxRdtase_FAD/NAD-bd"/>
</dbReference>
<dbReference type="InterPro" id="IPR017927">
    <property type="entry name" value="FAD-bd_FR_type"/>
</dbReference>
<feature type="compositionally biased region" description="Low complexity" evidence="9">
    <location>
        <begin position="7"/>
        <end position="18"/>
    </location>
</feature>
<dbReference type="PROSITE" id="PS51384">
    <property type="entry name" value="FAD_FR"/>
    <property type="match status" value="1"/>
</dbReference>
<dbReference type="Pfam" id="PF00175">
    <property type="entry name" value="NAD_binding_1"/>
    <property type="match status" value="1"/>
</dbReference>
<dbReference type="SUPFAM" id="SSF54292">
    <property type="entry name" value="2Fe-2S ferredoxin-like"/>
    <property type="match status" value="1"/>
</dbReference>
<dbReference type="InterPro" id="IPR036010">
    <property type="entry name" value="2Fe-2S_ferredoxin-like_sf"/>
</dbReference>
<dbReference type="GO" id="GO:0046872">
    <property type="term" value="F:metal ion binding"/>
    <property type="evidence" value="ECO:0007669"/>
    <property type="project" value="UniProtKB-KW"/>
</dbReference>
<keyword evidence="7" id="KW-0408">Iron</keyword>
<evidence type="ECO:0000256" key="3">
    <source>
        <dbReference type="ARBA" id="ARBA00022714"/>
    </source>
</evidence>
<keyword evidence="5" id="KW-0274">FAD</keyword>
<evidence type="ECO:0000256" key="2">
    <source>
        <dbReference type="ARBA" id="ARBA00022630"/>
    </source>
</evidence>
<dbReference type="InterPro" id="IPR017938">
    <property type="entry name" value="Riboflavin_synthase-like_b-brl"/>
</dbReference>
<evidence type="ECO:0000259" key="10">
    <source>
        <dbReference type="PROSITE" id="PS51085"/>
    </source>
</evidence>
<dbReference type="SUPFAM" id="SSF52343">
    <property type="entry name" value="Ferredoxin reductase-like, C-terminal NADP-linked domain"/>
    <property type="match status" value="1"/>
</dbReference>
<dbReference type="PRINTS" id="PR00410">
    <property type="entry name" value="PHEHYDRXLASE"/>
</dbReference>
<dbReference type="GO" id="GO:0016491">
    <property type="term" value="F:oxidoreductase activity"/>
    <property type="evidence" value="ECO:0007669"/>
    <property type="project" value="UniProtKB-KW"/>
</dbReference>
<dbReference type="InterPro" id="IPR050415">
    <property type="entry name" value="MRET"/>
</dbReference>
<evidence type="ECO:0000256" key="1">
    <source>
        <dbReference type="ARBA" id="ARBA00001974"/>
    </source>
</evidence>
<organism evidence="12 13">
    <name type="scientific">Brevibacterium yomogidense</name>
    <dbReference type="NCBI Taxonomy" id="946573"/>
    <lineage>
        <taxon>Bacteria</taxon>
        <taxon>Bacillati</taxon>
        <taxon>Actinomycetota</taxon>
        <taxon>Actinomycetes</taxon>
        <taxon>Micrococcales</taxon>
        <taxon>Brevibacteriaceae</taxon>
        <taxon>Brevibacterium</taxon>
    </lineage>
</organism>
<dbReference type="Proteomes" id="UP000196581">
    <property type="component" value="Unassembled WGS sequence"/>
</dbReference>
<keyword evidence="6" id="KW-0560">Oxidoreductase</keyword>
<evidence type="ECO:0000256" key="4">
    <source>
        <dbReference type="ARBA" id="ARBA00022723"/>
    </source>
</evidence>
<evidence type="ECO:0000313" key="12">
    <source>
        <dbReference type="EMBL" id="SLM89191.1"/>
    </source>
</evidence>
<accession>A0A1X6WWZ0</accession>
<dbReference type="CDD" id="cd00207">
    <property type="entry name" value="fer2"/>
    <property type="match status" value="1"/>
</dbReference>
<dbReference type="InterPro" id="IPR012675">
    <property type="entry name" value="Beta-grasp_dom_sf"/>
</dbReference>
<dbReference type="InterPro" id="IPR039261">
    <property type="entry name" value="FNR_nucleotide-bd"/>
</dbReference>
<dbReference type="Pfam" id="PF00970">
    <property type="entry name" value="FAD_binding_6"/>
    <property type="match status" value="1"/>
</dbReference>
<protein>
    <submittedName>
        <fullName evidence="12">Flavodoxin reductases (Ferredoxin-NADPH reductases) family 1</fullName>
    </submittedName>
</protein>
<dbReference type="PROSITE" id="PS51085">
    <property type="entry name" value="2FE2S_FER_2"/>
    <property type="match status" value="1"/>
</dbReference>
<evidence type="ECO:0000256" key="6">
    <source>
        <dbReference type="ARBA" id="ARBA00023002"/>
    </source>
</evidence>
<evidence type="ECO:0000259" key="11">
    <source>
        <dbReference type="PROSITE" id="PS51384"/>
    </source>
</evidence>
<dbReference type="InterPro" id="IPR001041">
    <property type="entry name" value="2Fe-2S_ferredoxin-type"/>
</dbReference>
<comment type="cofactor">
    <cofactor evidence="1">
        <name>FAD</name>
        <dbReference type="ChEBI" id="CHEBI:57692"/>
    </cofactor>
</comment>
<dbReference type="Gene3D" id="2.40.30.10">
    <property type="entry name" value="Translation factors"/>
    <property type="match status" value="1"/>
</dbReference>
<keyword evidence="4" id="KW-0479">Metal-binding</keyword>
<gene>
    <name evidence="12" type="ORF">FM105_01220</name>
</gene>
<sequence>MTTMYDGGVPTTEVPTGGLSTAEAPRTPPPSSGDWSPGHPAALPRDEFTGDLVCTALTPVTHDVLDVTFRPCDGGTLPFSPGQYFTFTFPQVGVDRCYSVSSTPSLGVDGVEEFTITVKKVPGGPVSTFLHEQFRVGDTVCADGPYGVFGSDVRPGAGALYLSAGSGVTPFLSMMRARRALPAAGERSLPLWSSVVHVHAAHTPADLVHRQEVTDLSGREGMTFIPVCSADSAAEVWAGVRGRLTSEKLRLLVPDVADREVFVCGPTAFMEAVLAMLVELGVPWERIHTESYVFGETVRVPETAASASASASASESAGRALPVALADPGVRPAVDDGAGDGEATAASAAVFSVEFRGAGCMVECPKGMTILEAAREAGIAHPSSCAEGVCGTCKATKVSGEVEMDHQGGIRPREVREGKILPCCSVPVSDVVME</sequence>
<keyword evidence="13" id="KW-1185">Reference proteome</keyword>
<dbReference type="GO" id="GO:0051537">
    <property type="term" value="F:2 iron, 2 sulfur cluster binding"/>
    <property type="evidence" value="ECO:0007669"/>
    <property type="project" value="UniProtKB-KW"/>
</dbReference>
<dbReference type="EMBL" id="FWFF01000001">
    <property type="protein sequence ID" value="SLM89191.1"/>
    <property type="molecule type" value="Genomic_DNA"/>
</dbReference>
<feature type="domain" description="2Fe-2S ferredoxin-type" evidence="10">
    <location>
        <begin position="349"/>
        <end position="434"/>
    </location>
</feature>
<keyword evidence="2" id="KW-0285">Flavoprotein</keyword>
<dbReference type="PRINTS" id="PR00371">
    <property type="entry name" value="FPNCR"/>
</dbReference>
<dbReference type="AlphaFoldDB" id="A0A1X6WWZ0"/>
<evidence type="ECO:0000256" key="8">
    <source>
        <dbReference type="ARBA" id="ARBA00023014"/>
    </source>
</evidence>
<evidence type="ECO:0000256" key="5">
    <source>
        <dbReference type="ARBA" id="ARBA00022827"/>
    </source>
</evidence>
<evidence type="ECO:0000256" key="9">
    <source>
        <dbReference type="SAM" id="MobiDB-lite"/>
    </source>
</evidence>
<dbReference type="RefSeq" id="WP_087003456.1">
    <property type="nucleotide sequence ID" value="NZ_FWFF01000001.1"/>
</dbReference>
<dbReference type="InterPro" id="IPR008333">
    <property type="entry name" value="Cbr1-like_FAD-bd_dom"/>
</dbReference>
<dbReference type="InterPro" id="IPR001709">
    <property type="entry name" value="Flavoprot_Pyr_Nucl_cyt_Rdtase"/>
</dbReference>
<dbReference type="Gene3D" id="3.10.20.30">
    <property type="match status" value="1"/>
</dbReference>
<feature type="domain" description="FAD-binding FR-type" evidence="11">
    <location>
        <begin position="47"/>
        <end position="152"/>
    </location>
</feature>
<keyword evidence="8" id="KW-0411">Iron-sulfur</keyword>
<proteinExistence type="predicted"/>
<dbReference type="PANTHER" id="PTHR47354">
    <property type="entry name" value="NADH OXIDOREDUCTASE HCR"/>
    <property type="match status" value="1"/>
</dbReference>